<comment type="caution">
    <text evidence="1">The sequence shown here is derived from an EMBL/GenBank/DDBJ whole genome shotgun (WGS) entry which is preliminary data.</text>
</comment>
<reference evidence="1" key="1">
    <citation type="journal article" date="2012" name="Mol. Plant Microbe Interact.">
        <title>A highly conserved effector in Fusarium oxysporum is required for full virulence on Arabidopsis.</title>
        <authorList>
            <person name="Thatcher L.F."/>
            <person name="Gardiner D.M."/>
            <person name="Kazan K."/>
            <person name="Manners J."/>
        </authorList>
    </citation>
    <scope>NUCLEOTIDE SEQUENCE [LARGE SCALE GENOMIC DNA]</scope>
    <source>
        <strain evidence="1">Fo5176</strain>
    </source>
</reference>
<evidence type="ECO:0000313" key="1">
    <source>
        <dbReference type="EMBL" id="EGU83468.1"/>
    </source>
</evidence>
<accession>F9FHY9</accession>
<organism evidence="1">
    <name type="scientific">Fusarium oxysporum (strain Fo5176)</name>
    <name type="common">Fusarium vascular wilt</name>
    <dbReference type="NCBI Taxonomy" id="660025"/>
    <lineage>
        <taxon>Eukaryota</taxon>
        <taxon>Fungi</taxon>
        <taxon>Dikarya</taxon>
        <taxon>Ascomycota</taxon>
        <taxon>Pezizomycotina</taxon>
        <taxon>Sordariomycetes</taxon>
        <taxon>Hypocreomycetidae</taxon>
        <taxon>Hypocreales</taxon>
        <taxon>Nectriaceae</taxon>
        <taxon>Fusarium</taxon>
        <taxon>Fusarium oxysporum species complex</taxon>
    </lineage>
</organism>
<dbReference type="EMBL" id="AFQF01001839">
    <property type="protein sequence ID" value="EGU83468.1"/>
    <property type="molecule type" value="Genomic_DNA"/>
</dbReference>
<proteinExistence type="predicted"/>
<name>F9FHY9_FUSOF</name>
<dbReference type="AlphaFoldDB" id="F9FHY9"/>
<protein>
    <submittedName>
        <fullName evidence="1">Uncharacterized protein</fullName>
    </submittedName>
</protein>
<gene>
    <name evidence="1" type="ORF">FOXB_06018</name>
</gene>
<sequence>MRAQVEQYTAQDGACGNEDEKQAMYLSGGLTTCTF</sequence>